<organism evidence="1 2">
    <name type="scientific">Eikenella corrodens</name>
    <dbReference type="NCBI Taxonomy" id="539"/>
    <lineage>
        <taxon>Bacteria</taxon>
        <taxon>Pseudomonadati</taxon>
        <taxon>Pseudomonadota</taxon>
        <taxon>Betaproteobacteria</taxon>
        <taxon>Neisseriales</taxon>
        <taxon>Neisseriaceae</taxon>
        <taxon>Eikenella</taxon>
    </lineage>
</organism>
<reference evidence="1 2" key="1">
    <citation type="submission" date="2018-12" db="EMBL/GenBank/DDBJ databases">
        <title>Genome sequencing of Eikenella corrodens KCOM 3110 (= JS217).</title>
        <authorList>
            <person name="Koo J.-K."/>
            <person name="Park S.-N."/>
            <person name="Lim Y.K."/>
        </authorList>
    </citation>
    <scope>NUCLEOTIDE SEQUENCE [LARGE SCALE GENOMIC DNA]</scope>
    <source>
        <strain evidence="1 2">KCOM 3110</strain>
    </source>
</reference>
<dbReference type="InterPro" id="IPR046553">
    <property type="entry name" value="DUF6707"/>
</dbReference>
<evidence type="ECO:0000313" key="1">
    <source>
        <dbReference type="EMBL" id="AZR58816.1"/>
    </source>
</evidence>
<name>A0A3S9SH39_EIKCO</name>
<gene>
    <name evidence="1" type="ORF">ELB75_01400</name>
</gene>
<protein>
    <submittedName>
        <fullName evidence="1">Uncharacterized protein</fullName>
    </submittedName>
</protein>
<accession>A0A3S9SH39</accession>
<dbReference type="Proteomes" id="UP000282435">
    <property type="component" value="Chromosome"/>
</dbReference>
<sequence length="197" mass="22741">MNDGEVSLMFSDLLLSDNLSPAQMKKAAALSKKFSPTNKADLEKAYHLLFSLFCTNRIQETEICLDVLTKLKFNGNFNLWTFIEPGYCLQYFLTHDESIKQEITRMLREDVKSKWDDEDEHQEWIQKILDGELVKHAQEQLDRYIEDGIKTEYIWRVNLLTTYLHVLALGATGALNPSVVRDAINQNLARLREISAA</sequence>
<dbReference type="OrthoDB" id="4963323at2"/>
<dbReference type="EMBL" id="CP034670">
    <property type="protein sequence ID" value="AZR58816.1"/>
    <property type="molecule type" value="Genomic_DNA"/>
</dbReference>
<evidence type="ECO:0000313" key="2">
    <source>
        <dbReference type="Proteomes" id="UP000282435"/>
    </source>
</evidence>
<dbReference type="Pfam" id="PF20453">
    <property type="entry name" value="DUF6707"/>
    <property type="match status" value="1"/>
</dbReference>
<dbReference type="AlphaFoldDB" id="A0A3S9SH39"/>
<proteinExistence type="predicted"/>